<dbReference type="GO" id="GO:0006777">
    <property type="term" value="P:Mo-molybdopterin cofactor biosynthetic process"/>
    <property type="evidence" value="ECO:0007669"/>
    <property type="project" value="UniProtKB-UniRule"/>
</dbReference>
<comment type="catalytic activity">
    <reaction evidence="11 12">
        <text>GTP + AH2 + S-adenosyl-L-methionine = (8S)-3',8-cyclo-7,8-dihydroguanosine 5'-triphosphate + 5'-deoxyadenosine + L-methionine + A + H(+)</text>
        <dbReference type="Rhea" id="RHEA:49576"/>
        <dbReference type="ChEBI" id="CHEBI:13193"/>
        <dbReference type="ChEBI" id="CHEBI:15378"/>
        <dbReference type="ChEBI" id="CHEBI:17319"/>
        <dbReference type="ChEBI" id="CHEBI:17499"/>
        <dbReference type="ChEBI" id="CHEBI:37565"/>
        <dbReference type="ChEBI" id="CHEBI:57844"/>
        <dbReference type="ChEBI" id="CHEBI:59789"/>
        <dbReference type="ChEBI" id="CHEBI:131766"/>
        <dbReference type="EC" id="4.1.99.22"/>
    </reaction>
</comment>
<gene>
    <name evidence="12" type="primary">moaA</name>
    <name evidence="14" type="ORF">AUP44_04060</name>
</gene>
<dbReference type="PANTHER" id="PTHR22960">
    <property type="entry name" value="MOLYBDOPTERIN COFACTOR SYNTHESIS PROTEIN A"/>
    <property type="match status" value="1"/>
</dbReference>
<evidence type="ECO:0000256" key="10">
    <source>
        <dbReference type="ARBA" id="ARBA00023239"/>
    </source>
</evidence>
<feature type="binding site" evidence="12">
    <location>
        <begin position="279"/>
        <end position="281"/>
    </location>
    <ligand>
        <name>GTP</name>
        <dbReference type="ChEBI" id="CHEBI:37565"/>
    </ligand>
</feature>
<evidence type="ECO:0000256" key="11">
    <source>
        <dbReference type="ARBA" id="ARBA00048697"/>
    </source>
</evidence>
<feature type="binding site" evidence="12">
    <location>
        <position position="141"/>
    </location>
    <ligand>
        <name>S-adenosyl-L-methionine</name>
        <dbReference type="ChEBI" id="CHEBI:59789"/>
    </ligand>
</feature>
<keyword evidence="3 12" id="KW-0949">S-adenosyl-L-methionine</keyword>
<keyword evidence="7 12" id="KW-0411">Iron-sulfur</keyword>
<dbReference type="Gene3D" id="3.20.20.70">
    <property type="entry name" value="Aldolase class I"/>
    <property type="match status" value="1"/>
</dbReference>
<feature type="binding site" evidence="12">
    <location>
        <position position="274"/>
    </location>
    <ligand>
        <name>[4Fe-4S] cluster</name>
        <dbReference type="ChEBI" id="CHEBI:49883"/>
        <label>2</label>
        <note>4Fe-4S-substrate</note>
    </ligand>
</feature>
<dbReference type="Pfam" id="PF06463">
    <property type="entry name" value="Mob_synth_C"/>
    <property type="match status" value="1"/>
</dbReference>
<evidence type="ECO:0000256" key="6">
    <source>
        <dbReference type="ARBA" id="ARBA00023004"/>
    </source>
</evidence>
<dbReference type="SUPFAM" id="SSF102114">
    <property type="entry name" value="Radical SAM enzymes"/>
    <property type="match status" value="1"/>
</dbReference>
<evidence type="ECO:0000313" key="14">
    <source>
        <dbReference type="EMBL" id="KYO53162.1"/>
    </source>
</evidence>
<dbReference type="GO" id="GO:0046872">
    <property type="term" value="F:metal ion binding"/>
    <property type="evidence" value="ECO:0007669"/>
    <property type="project" value="UniProtKB-KW"/>
</dbReference>
<dbReference type="CDD" id="cd01335">
    <property type="entry name" value="Radical_SAM"/>
    <property type="match status" value="1"/>
</dbReference>
<reference evidence="14 15" key="1">
    <citation type="submission" date="2015-12" db="EMBL/GenBank/DDBJ databases">
        <title>Genome sequence of Tistrella mobilis MCCC 1A02139.</title>
        <authorList>
            <person name="Lu L."/>
            <person name="Lai Q."/>
            <person name="Shao Z."/>
            <person name="Qian P."/>
        </authorList>
    </citation>
    <scope>NUCLEOTIDE SEQUENCE [LARGE SCALE GENOMIC DNA]</scope>
    <source>
        <strain evidence="14 15">MCCC 1A02139</strain>
    </source>
</reference>
<evidence type="ECO:0000313" key="15">
    <source>
        <dbReference type="Proteomes" id="UP000075787"/>
    </source>
</evidence>
<feature type="domain" description="Radical SAM core" evidence="13">
    <location>
        <begin position="25"/>
        <end position="251"/>
    </location>
</feature>
<evidence type="ECO:0000256" key="2">
    <source>
        <dbReference type="ARBA" id="ARBA00022485"/>
    </source>
</evidence>
<dbReference type="InterPro" id="IPR013785">
    <property type="entry name" value="Aldolase_TIM"/>
</dbReference>
<dbReference type="RefSeq" id="WP_062763750.1">
    <property type="nucleotide sequence ID" value="NZ_LPZR01000124.1"/>
</dbReference>
<dbReference type="Proteomes" id="UP000075787">
    <property type="component" value="Unassembled WGS sequence"/>
</dbReference>
<keyword evidence="2 12" id="KW-0004">4Fe-4S</keyword>
<dbReference type="GO" id="GO:0005525">
    <property type="term" value="F:GTP binding"/>
    <property type="evidence" value="ECO:0007669"/>
    <property type="project" value="UniProtKB-UniRule"/>
</dbReference>
<comment type="pathway">
    <text evidence="12">Cofactor biosynthesis; molybdopterin biosynthesis.</text>
</comment>
<evidence type="ECO:0000256" key="7">
    <source>
        <dbReference type="ARBA" id="ARBA00023014"/>
    </source>
</evidence>
<feature type="binding site" evidence="12">
    <location>
        <position position="211"/>
    </location>
    <ligand>
        <name>S-adenosyl-L-methionine</name>
        <dbReference type="ChEBI" id="CHEBI:59789"/>
    </ligand>
</feature>
<feature type="binding site" evidence="12">
    <location>
        <position position="45"/>
    </location>
    <ligand>
        <name>[4Fe-4S] cluster</name>
        <dbReference type="ChEBI" id="CHEBI:49883"/>
        <label>1</label>
        <note>4Fe-4S-S-AdoMet</note>
    </ligand>
</feature>
<dbReference type="EMBL" id="LPZR01000124">
    <property type="protein sequence ID" value="KYO53162.1"/>
    <property type="molecule type" value="Genomic_DNA"/>
</dbReference>
<feature type="binding site" evidence="12">
    <location>
        <position position="117"/>
    </location>
    <ligand>
        <name>GTP</name>
        <dbReference type="ChEBI" id="CHEBI:37565"/>
    </ligand>
</feature>
<evidence type="ECO:0000256" key="4">
    <source>
        <dbReference type="ARBA" id="ARBA00022723"/>
    </source>
</evidence>
<dbReference type="SFLD" id="SFLDG01383">
    <property type="entry name" value="cyclic_pyranopterin_phosphate"/>
    <property type="match status" value="1"/>
</dbReference>
<comment type="caution">
    <text evidence="14">The sequence shown here is derived from an EMBL/GenBank/DDBJ whole genome shotgun (WGS) entry which is preliminary data.</text>
</comment>
<dbReference type="InterPro" id="IPR010505">
    <property type="entry name" value="MoaA_twitch"/>
</dbReference>
<evidence type="ECO:0000256" key="3">
    <source>
        <dbReference type="ARBA" id="ARBA00022691"/>
    </source>
</evidence>
<dbReference type="InterPro" id="IPR000385">
    <property type="entry name" value="MoaA_NifB_PqqE_Fe-S-bd_CS"/>
</dbReference>
<dbReference type="HAMAP" id="MF_01225_B">
    <property type="entry name" value="MoaA_B"/>
    <property type="match status" value="1"/>
</dbReference>
<dbReference type="NCBIfam" id="TIGR02666">
    <property type="entry name" value="moaA"/>
    <property type="match status" value="1"/>
</dbReference>
<comment type="function">
    <text evidence="12">Catalyzes the cyclization of GTP to (8S)-3',8-cyclo-7,8-dihydroguanosine 5'-triphosphate.</text>
</comment>
<dbReference type="CDD" id="cd21117">
    <property type="entry name" value="Twitch_MoaA"/>
    <property type="match status" value="1"/>
</dbReference>
<feature type="binding site" evidence="12">
    <location>
        <position position="34"/>
    </location>
    <ligand>
        <name>GTP</name>
        <dbReference type="ChEBI" id="CHEBI:37565"/>
    </ligand>
</feature>
<dbReference type="SMART" id="SM00729">
    <property type="entry name" value="Elp3"/>
    <property type="match status" value="1"/>
</dbReference>
<keyword evidence="4 12" id="KW-0479">Metal-binding</keyword>
<feature type="binding site" evidence="12">
    <location>
        <position position="277"/>
    </location>
    <ligand>
        <name>[4Fe-4S] cluster</name>
        <dbReference type="ChEBI" id="CHEBI:49883"/>
        <label>2</label>
        <note>4Fe-4S-substrate</note>
    </ligand>
</feature>
<evidence type="ECO:0000256" key="5">
    <source>
        <dbReference type="ARBA" id="ARBA00022741"/>
    </source>
</evidence>
<feature type="binding site" evidence="12">
    <location>
        <position position="48"/>
    </location>
    <ligand>
        <name>[4Fe-4S] cluster</name>
        <dbReference type="ChEBI" id="CHEBI:49883"/>
        <label>1</label>
        <note>4Fe-4S-S-AdoMet</note>
    </ligand>
</feature>
<feature type="binding site" evidence="12">
    <location>
        <position position="177"/>
    </location>
    <ligand>
        <name>GTP</name>
        <dbReference type="ChEBI" id="CHEBI:37565"/>
    </ligand>
</feature>
<keyword evidence="6 12" id="KW-0408">Iron</keyword>
<accession>A0A162L3V5</accession>
<dbReference type="InterPro" id="IPR040064">
    <property type="entry name" value="MoaA-like"/>
</dbReference>
<dbReference type="UniPathway" id="UPA00344"/>
<protein>
    <recommendedName>
        <fullName evidence="1 12">GTP 3',8-cyclase</fullName>
        <ecNumber evidence="1 12">4.1.99.22</ecNumber>
    </recommendedName>
    <alternativeName>
        <fullName evidence="12">Molybdenum cofactor biosynthesis protein A</fullName>
    </alternativeName>
</protein>
<dbReference type="InterPro" id="IPR058240">
    <property type="entry name" value="rSAM_sf"/>
</dbReference>
<dbReference type="SFLD" id="SFLDS00029">
    <property type="entry name" value="Radical_SAM"/>
    <property type="match status" value="1"/>
</dbReference>
<feature type="binding site" evidence="12">
    <location>
        <position position="291"/>
    </location>
    <ligand>
        <name>[4Fe-4S] cluster</name>
        <dbReference type="ChEBI" id="CHEBI:49883"/>
        <label>2</label>
        <note>4Fe-4S-substrate</note>
    </ligand>
</feature>
<dbReference type="InterPro" id="IPR007197">
    <property type="entry name" value="rSAM"/>
</dbReference>
<dbReference type="SFLD" id="SFLDG01386">
    <property type="entry name" value="main_SPASM_domain-containing"/>
    <property type="match status" value="1"/>
</dbReference>
<dbReference type="EC" id="4.1.99.22" evidence="1 12"/>
<dbReference type="SFLD" id="SFLDG01067">
    <property type="entry name" value="SPASM/twitch_domain_containing"/>
    <property type="match status" value="1"/>
</dbReference>
<keyword evidence="10 12" id="KW-0456">Lyase</keyword>
<feature type="binding site" evidence="12">
    <location>
        <position position="47"/>
    </location>
    <ligand>
        <name>S-adenosyl-L-methionine</name>
        <dbReference type="ChEBI" id="CHEBI:59789"/>
    </ligand>
</feature>
<evidence type="ECO:0000256" key="1">
    <source>
        <dbReference type="ARBA" id="ARBA00012167"/>
    </source>
</evidence>
<keyword evidence="5 12" id="KW-0547">Nucleotide-binding</keyword>
<comment type="cofactor">
    <cofactor evidence="12">
        <name>[4Fe-4S] cluster</name>
        <dbReference type="ChEBI" id="CHEBI:49883"/>
    </cofactor>
    <text evidence="12">Binds 2 [4Fe-4S] clusters. Binds 1 [4Fe-4S] cluster coordinated with 3 cysteines and an exchangeable S-adenosyl-L-methionine and 1 [4Fe-4S] cluster coordinated with 3 cysteines and the GTP-derived substrate.</text>
</comment>
<dbReference type="AlphaFoldDB" id="A0A162L3V5"/>
<dbReference type="InterPro" id="IPR013483">
    <property type="entry name" value="MoaA"/>
</dbReference>
<dbReference type="OrthoDB" id="9763993at2"/>
<organism evidence="14 15">
    <name type="scientific">Tistrella mobilis</name>
    <dbReference type="NCBI Taxonomy" id="171437"/>
    <lineage>
        <taxon>Bacteria</taxon>
        <taxon>Pseudomonadati</taxon>
        <taxon>Pseudomonadota</taxon>
        <taxon>Alphaproteobacteria</taxon>
        <taxon>Geminicoccales</taxon>
        <taxon>Geminicoccaceae</taxon>
        <taxon>Tistrella</taxon>
    </lineage>
</organism>
<dbReference type="GO" id="GO:0061798">
    <property type="term" value="F:GTP 3',8'-cyclase activity"/>
    <property type="evidence" value="ECO:0007669"/>
    <property type="project" value="UniProtKB-UniRule"/>
</dbReference>
<keyword evidence="9 12" id="KW-0501">Molybdenum cofactor biosynthesis</keyword>
<dbReference type="PROSITE" id="PS51918">
    <property type="entry name" value="RADICAL_SAM"/>
    <property type="match status" value="1"/>
</dbReference>
<evidence type="ECO:0000256" key="9">
    <source>
        <dbReference type="ARBA" id="ARBA00023150"/>
    </source>
</evidence>
<evidence type="ECO:0000256" key="8">
    <source>
        <dbReference type="ARBA" id="ARBA00023134"/>
    </source>
</evidence>
<evidence type="ECO:0000259" key="13">
    <source>
        <dbReference type="PROSITE" id="PS51918"/>
    </source>
</evidence>
<comment type="similarity">
    <text evidence="12">Belongs to the radical SAM superfamily. MoaA family.</text>
</comment>
<proteinExistence type="inferred from homology"/>
<dbReference type="InterPro" id="IPR006638">
    <property type="entry name" value="Elp3/MiaA/NifB-like_rSAM"/>
</dbReference>
<dbReference type="GO" id="GO:0051539">
    <property type="term" value="F:4 iron, 4 sulfur cluster binding"/>
    <property type="evidence" value="ECO:0007669"/>
    <property type="project" value="UniProtKB-UniRule"/>
</dbReference>
<dbReference type="InterPro" id="IPR050105">
    <property type="entry name" value="MoCo_biosynth_MoaA/MoaC"/>
</dbReference>
<dbReference type="GO" id="GO:0061799">
    <property type="term" value="F:cyclic pyranopterin monophosphate synthase activity"/>
    <property type="evidence" value="ECO:0007669"/>
    <property type="project" value="TreeGrafter"/>
</dbReference>
<dbReference type="Pfam" id="PF04055">
    <property type="entry name" value="Radical_SAM"/>
    <property type="match status" value="1"/>
</dbReference>
<name>A0A162L3V5_9PROT</name>
<sequence length="348" mass="37283">MSILHPPPPLSGVADAARGCPLIDSFGRQVRYLRLSVTDRCDLRCVYCLPAQARFLPRAAIPSLDELATLADVFIAAGIRRIRLTGGEPLVRRGVMTLVARLGGLVARGMLDELTLTTNGPQLARHADALAAAGVRRVNVSLDSLDPGRFAALTRGGRLDQVLAGIDAAQAAGLHVKLNTVALAGEIEHEIDRLIRFAHGRGMDLTLIEVMPLGETGADRRDQHLPLGHVHAELARRWTLTDLPDRTAGPARYVRIAETGGRLGFITPLSHNFCESCDRVRVSATGRLYTCLGHDGAVDLLPALRAGGAAAAEDAIRRALLLKPRGHDFVVDRTRVQGIGRHMAALGG</sequence>
<comment type="subunit">
    <text evidence="12">Monomer and homodimer.</text>
</comment>
<feature type="binding site" evidence="12">
    <location>
        <position position="83"/>
    </location>
    <ligand>
        <name>GTP</name>
        <dbReference type="ChEBI" id="CHEBI:37565"/>
    </ligand>
</feature>
<dbReference type="PROSITE" id="PS01305">
    <property type="entry name" value="MOAA_NIFB_PQQE"/>
    <property type="match status" value="1"/>
</dbReference>
<feature type="binding site" evidence="12">
    <location>
        <position position="41"/>
    </location>
    <ligand>
        <name>[4Fe-4S] cluster</name>
        <dbReference type="ChEBI" id="CHEBI:49883"/>
        <label>1</label>
        <note>4Fe-4S-S-AdoMet</note>
    </ligand>
</feature>
<evidence type="ECO:0000256" key="12">
    <source>
        <dbReference type="HAMAP-Rule" id="MF_01225"/>
    </source>
</evidence>
<dbReference type="GO" id="GO:1904047">
    <property type="term" value="F:S-adenosyl-L-methionine binding"/>
    <property type="evidence" value="ECO:0007669"/>
    <property type="project" value="UniProtKB-UniRule"/>
</dbReference>
<dbReference type="PANTHER" id="PTHR22960:SF0">
    <property type="entry name" value="MOLYBDENUM COFACTOR BIOSYNTHESIS PROTEIN 1"/>
    <property type="match status" value="1"/>
</dbReference>
<keyword evidence="8 12" id="KW-0342">GTP-binding</keyword>
<feature type="binding site" evidence="12">
    <location>
        <position position="87"/>
    </location>
    <ligand>
        <name>S-adenosyl-L-methionine</name>
        <dbReference type="ChEBI" id="CHEBI:59789"/>
    </ligand>
</feature>